<accession>H5SDF9</accession>
<dbReference type="SUPFAM" id="SSF48230">
    <property type="entry name" value="Chondroitin AC/alginate lyase"/>
    <property type="match status" value="1"/>
</dbReference>
<dbReference type="InterPro" id="IPR006626">
    <property type="entry name" value="PbH1"/>
</dbReference>
<feature type="domain" description="Right handed beta helix" evidence="4">
    <location>
        <begin position="1301"/>
        <end position="1428"/>
    </location>
</feature>
<dbReference type="Gene3D" id="2.70.98.70">
    <property type="match status" value="1"/>
</dbReference>
<protein>
    <recommendedName>
        <fullName evidence="6">Right handed beta helix domain-containing protein</fullName>
    </recommendedName>
</protein>
<dbReference type="GO" id="GO:0016829">
    <property type="term" value="F:lyase activity"/>
    <property type="evidence" value="ECO:0007669"/>
    <property type="project" value="UniProtKB-KW"/>
</dbReference>
<reference evidence="5" key="1">
    <citation type="journal article" date="2005" name="Environ. Microbiol.">
        <title>Genetic and functional properties of uncultivated thermophilic crenarchaeotes from a subsurface gold mine as revealed by analysis of genome fragments.</title>
        <authorList>
            <person name="Nunoura T."/>
            <person name="Hirayama H."/>
            <person name="Takami H."/>
            <person name="Oida H."/>
            <person name="Nishi S."/>
            <person name="Shimamura S."/>
            <person name="Suzuki Y."/>
            <person name="Inagaki F."/>
            <person name="Takai K."/>
            <person name="Nealson K.H."/>
            <person name="Horikoshi K."/>
        </authorList>
    </citation>
    <scope>NUCLEOTIDE SEQUENCE</scope>
</reference>
<keyword evidence="2" id="KW-0456">Lyase</keyword>
<dbReference type="SMART" id="SM00710">
    <property type="entry name" value="PbH1"/>
    <property type="match status" value="6"/>
</dbReference>
<name>H5SDF9_9BACT</name>
<dbReference type="Gene3D" id="1.50.10.100">
    <property type="entry name" value="Chondroitin AC/alginate lyase"/>
    <property type="match status" value="1"/>
</dbReference>
<dbReference type="InterPro" id="IPR008929">
    <property type="entry name" value="Chondroitin_lyas"/>
</dbReference>
<gene>
    <name evidence="5" type="ORF">HGMM_F13D05C17</name>
</gene>
<dbReference type="EMBL" id="AP011680">
    <property type="protein sequence ID" value="BAL54195.1"/>
    <property type="molecule type" value="Genomic_DNA"/>
</dbReference>
<dbReference type="SUPFAM" id="SSF51126">
    <property type="entry name" value="Pectin lyase-like"/>
    <property type="match status" value="1"/>
</dbReference>
<dbReference type="InterPro" id="IPR039448">
    <property type="entry name" value="Beta_helix"/>
</dbReference>
<evidence type="ECO:0000256" key="2">
    <source>
        <dbReference type="ARBA" id="ARBA00023239"/>
    </source>
</evidence>
<dbReference type="Gene3D" id="2.160.20.10">
    <property type="entry name" value="Single-stranded right-handed beta-helix, Pectin lyase-like"/>
    <property type="match status" value="1"/>
</dbReference>
<organism evidence="5">
    <name type="scientific">uncultured Planctomycetota bacterium</name>
    <dbReference type="NCBI Taxonomy" id="120965"/>
    <lineage>
        <taxon>Bacteria</taxon>
        <taxon>Pseudomonadati</taxon>
        <taxon>Planctomycetota</taxon>
        <taxon>environmental samples</taxon>
    </lineage>
</organism>
<evidence type="ECO:0000256" key="1">
    <source>
        <dbReference type="ARBA" id="ARBA00022729"/>
    </source>
</evidence>
<dbReference type="InterPro" id="IPR008397">
    <property type="entry name" value="Alginate_lyase_dom"/>
</dbReference>
<dbReference type="Pfam" id="PF05426">
    <property type="entry name" value="Alginate_lyase"/>
    <property type="match status" value="1"/>
</dbReference>
<dbReference type="InterPro" id="IPR012334">
    <property type="entry name" value="Pectin_lyas_fold"/>
</dbReference>
<keyword evidence="1" id="KW-0732">Signal</keyword>
<reference evidence="5" key="2">
    <citation type="journal article" date="2012" name="PLoS ONE">
        <title>A Deeply Branching Thermophilic Bacterium with an Ancient Acetyl-CoA Pathway Dominates a Subsurface Ecosystem.</title>
        <authorList>
            <person name="Takami H."/>
            <person name="Noguchi H."/>
            <person name="Takaki Y."/>
            <person name="Uchiyama I."/>
            <person name="Toyoda A."/>
            <person name="Nishi S."/>
            <person name="Chee G.-J."/>
            <person name="Arai W."/>
            <person name="Nunoura T."/>
            <person name="Itoh T."/>
            <person name="Hattori M."/>
            <person name="Takai K."/>
        </authorList>
    </citation>
    <scope>NUCLEOTIDE SEQUENCE</scope>
</reference>
<evidence type="ECO:0000259" key="4">
    <source>
        <dbReference type="Pfam" id="PF13229"/>
    </source>
</evidence>
<feature type="domain" description="Alginate lyase" evidence="3">
    <location>
        <begin position="142"/>
        <end position="271"/>
    </location>
</feature>
<dbReference type="Pfam" id="PF13229">
    <property type="entry name" value="Beta_helix"/>
    <property type="match status" value="1"/>
</dbReference>
<sequence length="1521" mass="168723">MCRLGRIAALVGLFLLWSLVVVPGDSPSRVRHPNLLLNRQELEEIRQKIEQQGWAAALFARVKALADEPGVHPERNLRETALVYAITLQKSYGEKVRQHLVHQARASLPEYEKVNLPLQPEFGAWGPWGVYAWAYDLCYDCFAPQERELVERWLRTVACTIIAGEKLWTTTPNLVFDKHCRVGLIGYCLGDKELIDWALHDRGAHGPRRGGFYAVLDSMIQDGHFWGEAPIYALHYDVHGMLALAEAARHYDGTNLYDYVAPKSKASIRSILDGYLRMAFPLERTGIGQGSIRLATFGDGATSYGPLGTLHDTFLANPIGRPAPGEILGELEIAYRYYRDPGYAWLLCLNPARDHAVVYGRAVWGYTALTHGLALPDNPPAPPAPSGVYPSQGFAMLRADESPRYWTSGALAAVIRLGRAIGHGHEDYYSLILHGKGRLLYPDLNVIQYEPTYLNWTHEGIAHNTLLVDYQSPRPGPFTTQHEFTPEVKYFAIRGQAFADVEQSRTLLLAPEYLVDVFQAADQCGRVRTYDWVLHGLGRLYPGNPQAYQPGNDLLPFYWWIDNERRRTTDATWQADWLQQSAGVTPGAQPLGKEWFTQRVGVRLTMLGEPQTQVYCGDGPITDGPPYHRIEGHPEGSSPLVIARRRAVATSFVAVHEPYDSAPQLVQVERLLDKPTTDVIALRLQAPRFTDYVLLGQSADQELSVENAAGVAFRFRRYAWLRLRAGALVIRGQLSGFRLPWPKSEPPKVILNGQEIQAHLSGGWLSYGSLAPLPHPPAVAPPAPPSSEQRAWIHAWFLPEEVHLPVQGEGEATLHLTCIGQGSAQGTYEVVAPAGLVVSPSRVDVPALQHGQSHQVRLRIRATADAPARLDTVHLRPVQDAALAAADLAVSVGVVMTEDRRLPRLAQFVVRAPGYTMRVDHFSGVSYYLLDADGHRRHGRMNNTNFIQGFPGVQRGNTWCFRYRQPCRFVWRGPNTLTVGCDGLYNDGDARLQYTFHPDHIEIALVPPTRPDVEHTVWLGNFDALQAPQHNGQQKAPHEPIVADRFFFRHPVYRQGVLLILPQKLPLRYLGSAVHFPLRAGQKVILRFATAEQAQPELSPSSGKSESAAPAANPAAQSAALEVQVGPLAESFRGQDGATVQKAIDYVAERGGGVVRLAPTRFVLRSPLRLRDHVQLLGVPHQTVLVPHDWCVVALAEDARAGSREIRLAETRDLRVGDGIALRDDQASGFAITVTTLAEQIGPNRFRLSQPLVRDYSVKQRARAARLFPLILGERVRHVRIQDITIEGRRPHAPFYQFADGCRTAGIYLYQCEDVVVRGCVVRDYPGDGISFQWQSRRVTIEDCLVANNNVFGIHPGSDSHDCLVRNNRIQGNGGPGLFVCVGVKRTRFEKNLIQNNRGPGISIGCCDTDNVFTANTIMGNGRGAILFRDDRNEQGQPAGAHRNRFEKNIILDNTPFSADGAMGHIAITGVHEELVFRENIIGRSQPEGAEVAGILILGKAPGLVVEGNEFRHVQPQKASK</sequence>
<evidence type="ECO:0000259" key="3">
    <source>
        <dbReference type="Pfam" id="PF05426"/>
    </source>
</evidence>
<dbReference type="InterPro" id="IPR011050">
    <property type="entry name" value="Pectin_lyase_fold/virulence"/>
</dbReference>
<evidence type="ECO:0008006" key="6">
    <source>
        <dbReference type="Google" id="ProtNLM"/>
    </source>
</evidence>
<evidence type="ECO:0000313" key="5">
    <source>
        <dbReference type="EMBL" id="BAL54195.1"/>
    </source>
</evidence>
<dbReference type="GO" id="GO:0042597">
    <property type="term" value="C:periplasmic space"/>
    <property type="evidence" value="ECO:0007669"/>
    <property type="project" value="InterPro"/>
</dbReference>
<proteinExistence type="predicted"/>